<evidence type="ECO:0000256" key="2">
    <source>
        <dbReference type="ARBA" id="ARBA00022963"/>
    </source>
</evidence>
<dbReference type="GO" id="GO:0004622">
    <property type="term" value="F:phosphatidylcholine lysophospholipase activity"/>
    <property type="evidence" value="ECO:0007669"/>
    <property type="project" value="TreeGrafter"/>
</dbReference>
<comment type="similarity">
    <text evidence="1">Belongs to the putative lipase ROG1 family.</text>
</comment>
<name>A0A5E8B4Z9_9ASCO</name>
<evidence type="ECO:0000313" key="6">
    <source>
        <dbReference type="Proteomes" id="UP000398389"/>
    </source>
</evidence>
<evidence type="ECO:0000256" key="1">
    <source>
        <dbReference type="ARBA" id="ARBA00007920"/>
    </source>
</evidence>
<feature type="transmembrane region" description="Helical" evidence="3">
    <location>
        <begin position="337"/>
        <end position="365"/>
    </location>
</feature>
<evidence type="ECO:0000259" key="4">
    <source>
        <dbReference type="Pfam" id="PF05057"/>
    </source>
</evidence>
<dbReference type="PANTHER" id="PTHR12482">
    <property type="entry name" value="LIPASE ROG1-RELATED-RELATED"/>
    <property type="match status" value="1"/>
</dbReference>
<keyword evidence="3" id="KW-1133">Transmembrane helix</keyword>
<dbReference type="GO" id="GO:0005811">
    <property type="term" value="C:lipid droplet"/>
    <property type="evidence" value="ECO:0007669"/>
    <property type="project" value="TreeGrafter"/>
</dbReference>
<keyword evidence="2" id="KW-0443">Lipid metabolism</keyword>
<dbReference type="Gene3D" id="3.40.50.1820">
    <property type="entry name" value="alpha/beta hydrolase"/>
    <property type="match status" value="1"/>
</dbReference>
<gene>
    <name evidence="5" type="ORF">SAPINGB_P001182</name>
</gene>
<protein>
    <recommendedName>
        <fullName evidence="4">DUF676 domain-containing protein</fullName>
    </recommendedName>
</protein>
<dbReference type="InterPro" id="IPR044294">
    <property type="entry name" value="Lipase-like"/>
</dbReference>
<dbReference type="GeneID" id="43580005"/>
<dbReference type="EMBL" id="CABVLU010000001">
    <property type="protein sequence ID" value="VVT46375.1"/>
    <property type="molecule type" value="Genomic_DNA"/>
</dbReference>
<dbReference type="GO" id="GO:0047372">
    <property type="term" value="F:monoacylglycerol lipase activity"/>
    <property type="evidence" value="ECO:0007669"/>
    <property type="project" value="TreeGrafter"/>
</dbReference>
<keyword evidence="6" id="KW-1185">Reference proteome</keyword>
<keyword evidence="3" id="KW-0472">Membrane</keyword>
<dbReference type="PANTHER" id="PTHR12482:SF65">
    <property type="entry name" value="ESTERASE, PUTATIVE (AFU_ORTHOLOGUE AFUA_3G12320)-RELATED"/>
    <property type="match status" value="1"/>
</dbReference>
<proteinExistence type="inferred from homology"/>
<dbReference type="RefSeq" id="XP_031851796.1">
    <property type="nucleotide sequence ID" value="XM_031995905.1"/>
</dbReference>
<dbReference type="OrthoDB" id="273452at2759"/>
<dbReference type="Pfam" id="PF05057">
    <property type="entry name" value="DUF676"/>
    <property type="match status" value="1"/>
</dbReference>
<reference evidence="5 6" key="1">
    <citation type="submission" date="2019-09" db="EMBL/GenBank/DDBJ databases">
        <authorList>
            <person name="Brejova B."/>
        </authorList>
    </citation>
    <scope>NUCLEOTIDE SEQUENCE [LARGE SCALE GENOMIC DNA]</scope>
</reference>
<accession>A0A5E8B4Z9</accession>
<sequence>MTIKERHLFVLVHGLFGRPTNLECVKESLESEFPPSKIDEHGVDIFLIQGNAAFYSYDGIRVGGLRIVNEVSDYLKKMNGKPGDKTQKDIVYTKISFVGYSLGGLWCRFAIGEFYRRDIFLCPNKKDNGANKPEWLRQQLSPEIYTTFATPHLGNVFQGSKPRARFFNVLGSSLLGYSGQDLFLVPAENTVPNGDWILENDAWKGKSLLSIMSDPESVFFKGLKQFRERIIYANAVNDLTVPFHTGYMSLQNPFRKSGHVLLKMVTLSSDSKDLSNANQGDSVIDENTPLAKDLKTEGNIRQVVVDVSRSRYIAHPFTIDKDDKQKGKSSSNSTPSYWGVLTTLVVLGPIVFPIVILVSGIATLFSSWRVRNLKGDTAGGIKEPAVVPRKRRNSLKEEIAEATGRAIDDYVVETDSTEVEGNSAVERDEEEIDETDDNYNLESGVPLFDKSVPYLNLSEDVKQMYFNLNGNGSGTSEANSNKGLIWDKRMVYLYRFNTHSEIINRMNFKNNRGRYVVQDWVKSISSKL</sequence>
<dbReference type="Proteomes" id="UP000398389">
    <property type="component" value="Unassembled WGS sequence"/>
</dbReference>
<organism evidence="5 6">
    <name type="scientific">Magnusiomyces paraingens</name>
    <dbReference type="NCBI Taxonomy" id="2606893"/>
    <lineage>
        <taxon>Eukaryota</taxon>
        <taxon>Fungi</taxon>
        <taxon>Dikarya</taxon>
        <taxon>Ascomycota</taxon>
        <taxon>Saccharomycotina</taxon>
        <taxon>Dipodascomycetes</taxon>
        <taxon>Dipodascales</taxon>
        <taxon>Dipodascaceae</taxon>
        <taxon>Magnusiomyces</taxon>
    </lineage>
</organism>
<keyword evidence="3" id="KW-0812">Transmembrane</keyword>
<keyword evidence="2" id="KW-0442">Lipid degradation</keyword>
<feature type="domain" description="DUF676" evidence="4">
    <location>
        <begin position="4"/>
        <end position="245"/>
    </location>
</feature>
<dbReference type="AlphaFoldDB" id="A0A5E8B4Z9"/>
<evidence type="ECO:0000256" key="3">
    <source>
        <dbReference type="SAM" id="Phobius"/>
    </source>
</evidence>
<dbReference type="InterPro" id="IPR029058">
    <property type="entry name" value="AB_hydrolase_fold"/>
</dbReference>
<dbReference type="InterPro" id="IPR007751">
    <property type="entry name" value="DUF676_lipase-like"/>
</dbReference>
<dbReference type="SUPFAM" id="SSF53474">
    <property type="entry name" value="alpha/beta-Hydrolases"/>
    <property type="match status" value="1"/>
</dbReference>
<dbReference type="GO" id="GO:0016042">
    <property type="term" value="P:lipid catabolic process"/>
    <property type="evidence" value="ECO:0007669"/>
    <property type="project" value="UniProtKB-KW"/>
</dbReference>
<evidence type="ECO:0000313" key="5">
    <source>
        <dbReference type="EMBL" id="VVT46375.1"/>
    </source>
</evidence>